<evidence type="ECO:0000313" key="5">
    <source>
        <dbReference type="Proteomes" id="UP000887572"/>
    </source>
</evidence>
<keyword evidence="3" id="KW-0812">Transmembrane</keyword>
<reference evidence="6" key="1">
    <citation type="submission" date="2022-11" db="UniProtKB">
        <authorList>
            <consortium name="WormBaseParasite"/>
        </authorList>
    </citation>
    <scope>IDENTIFICATION</scope>
</reference>
<feature type="disulfide bond" evidence="1">
    <location>
        <begin position="260"/>
        <end position="269"/>
    </location>
</feature>
<keyword evidence="1" id="KW-1015">Disulfide bond</keyword>
<feature type="region of interest" description="Disordered" evidence="2">
    <location>
        <begin position="358"/>
        <end position="379"/>
    </location>
</feature>
<dbReference type="Proteomes" id="UP000887572">
    <property type="component" value="Unplaced"/>
</dbReference>
<name>A0A914IAG1_GLORO</name>
<evidence type="ECO:0000259" key="4">
    <source>
        <dbReference type="PROSITE" id="PS50026"/>
    </source>
</evidence>
<keyword evidence="1" id="KW-0245">EGF-like domain</keyword>
<evidence type="ECO:0000256" key="1">
    <source>
        <dbReference type="PROSITE-ProRule" id="PRU00076"/>
    </source>
</evidence>
<organism evidence="5 6">
    <name type="scientific">Globodera rostochiensis</name>
    <name type="common">Golden nematode worm</name>
    <name type="synonym">Heterodera rostochiensis</name>
    <dbReference type="NCBI Taxonomy" id="31243"/>
    <lineage>
        <taxon>Eukaryota</taxon>
        <taxon>Metazoa</taxon>
        <taxon>Ecdysozoa</taxon>
        <taxon>Nematoda</taxon>
        <taxon>Chromadorea</taxon>
        <taxon>Rhabditida</taxon>
        <taxon>Tylenchina</taxon>
        <taxon>Tylenchomorpha</taxon>
        <taxon>Tylenchoidea</taxon>
        <taxon>Heteroderidae</taxon>
        <taxon>Heteroderinae</taxon>
        <taxon>Globodera</taxon>
    </lineage>
</organism>
<feature type="region of interest" description="Disordered" evidence="2">
    <location>
        <begin position="139"/>
        <end position="173"/>
    </location>
</feature>
<dbReference type="PROSITE" id="PS00022">
    <property type="entry name" value="EGF_1"/>
    <property type="match status" value="1"/>
</dbReference>
<dbReference type="PROSITE" id="PS50026">
    <property type="entry name" value="EGF_3"/>
    <property type="match status" value="1"/>
</dbReference>
<dbReference type="InterPro" id="IPR000742">
    <property type="entry name" value="EGF"/>
</dbReference>
<proteinExistence type="predicted"/>
<evidence type="ECO:0000256" key="3">
    <source>
        <dbReference type="SAM" id="Phobius"/>
    </source>
</evidence>
<evidence type="ECO:0000313" key="6">
    <source>
        <dbReference type="WBParaSite" id="Gr19_v10_g8785.t1"/>
    </source>
</evidence>
<feature type="domain" description="EGF-like" evidence="4">
    <location>
        <begin position="226"/>
        <end position="270"/>
    </location>
</feature>
<feature type="region of interest" description="Disordered" evidence="2">
    <location>
        <begin position="396"/>
        <end position="427"/>
    </location>
</feature>
<evidence type="ECO:0000256" key="2">
    <source>
        <dbReference type="SAM" id="MobiDB-lite"/>
    </source>
</evidence>
<feature type="transmembrane region" description="Helical" evidence="3">
    <location>
        <begin position="283"/>
        <end position="308"/>
    </location>
</feature>
<dbReference type="WBParaSite" id="Gr19_v10_g8785.t1">
    <property type="protein sequence ID" value="Gr19_v10_g8785.t1"/>
    <property type="gene ID" value="Gr19_v10_g8785"/>
</dbReference>
<dbReference type="PROSITE" id="PS01186">
    <property type="entry name" value="EGF_2"/>
    <property type="match status" value="1"/>
</dbReference>
<dbReference type="SUPFAM" id="SSF57196">
    <property type="entry name" value="EGF/Laminin"/>
    <property type="match status" value="1"/>
</dbReference>
<feature type="compositionally biased region" description="Basic residues" evidence="2">
    <location>
        <begin position="152"/>
        <end position="165"/>
    </location>
</feature>
<dbReference type="Gene3D" id="2.10.25.10">
    <property type="entry name" value="Laminin"/>
    <property type="match status" value="1"/>
</dbReference>
<feature type="compositionally biased region" description="Basic and acidic residues" evidence="2">
    <location>
        <begin position="396"/>
        <end position="407"/>
    </location>
</feature>
<keyword evidence="3" id="KW-1133">Transmembrane helix</keyword>
<comment type="caution">
    <text evidence="1">Lacks conserved residue(s) required for the propagation of feature annotation.</text>
</comment>
<dbReference type="AlphaFoldDB" id="A0A914IAG1"/>
<keyword evidence="5" id="KW-1185">Reference proteome</keyword>
<sequence length="427" mass="47329">MTLSAAAEGNAFMVPKMKPTEEEQQQILPVYELLLSSDDSPSASLRVAPVHDGQSVNIRCAIATNSAHAFIPGTLTLHKNGKRVGTTADDGTVFTRRTVTVENSLNYAFAPWPAHRRKQSNVPADDVVISSRLSNESKGNYHEKEWHGNSQFRHKRRHHRTKKQKERSNSSSYFPPADSSVIFHCSALARPGEARRRGRVPGANLYQRTLKITRAIGAKRELSVPDPMPCPADITSRQCRNAGACVQQATGNSDKHFCECAKGFSGRSCEQFTAGKVFESASPMALCVSLLVSLFLFLAVVALGLALFRQKQRCRRSRTVKAMVNRLNDINESGERTPFEQIYDVADNVRDQSPIPALSAMSNGQKSEQKRRICSDGGGGYDNLDRLREEIRRQKAALEGRRRKDAETPDSFGNEMGIARSDEVIKL</sequence>
<accession>A0A914IAG1</accession>
<keyword evidence="3" id="KW-0472">Membrane</keyword>
<dbReference type="CDD" id="cd00054">
    <property type="entry name" value="EGF_CA"/>
    <property type="match status" value="1"/>
</dbReference>
<protein>
    <submittedName>
        <fullName evidence="6">EGF-like domain-containing protein</fullName>
    </submittedName>
</protein>